<dbReference type="PANTHER" id="PTHR33714:SF3">
    <property type="entry name" value="COUNTING FACTOR-ASSOCIATED PROTEIN A-RELATED"/>
    <property type="match status" value="1"/>
</dbReference>
<evidence type="ECO:0000313" key="1">
    <source>
        <dbReference type="EMBL" id="KAL3663930.1"/>
    </source>
</evidence>
<protein>
    <recommendedName>
        <fullName evidence="3">TKL protein kinase</fullName>
    </recommendedName>
</protein>
<dbReference type="Proteomes" id="UP001632037">
    <property type="component" value="Unassembled WGS sequence"/>
</dbReference>
<evidence type="ECO:0000313" key="2">
    <source>
        <dbReference type="Proteomes" id="UP001632037"/>
    </source>
</evidence>
<proteinExistence type="predicted"/>
<dbReference type="PANTHER" id="PTHR33714">
    <property type="entry name" value="COUNTING FACTOR-ASSOCIATED PROTEIN A-RELATED"/>
    <property type="match status" value="1"/>
</dbReference>
<evidence type="ECO:0008006" key="3">
    <source>
        <dbReference type="Google" id="ProtNLM"/>
    </source>
</evidence>
<reference evidence="1 2" key="1">
    <citation type="submission" date="2024-09" db="EMBL/GenBank/DDBJ databases">
        <title>Genome sequencing and assembly of Phytophthora oleae, isolate VK10A, causative agent of rot of olive drupes.</title>
        <authorList>
            <person name="Conti Taguali S."/>
            <person name="Riolo M."/>
            <person name="La Spada F."/>
            <person name="Cacciola S.O."/>
            <person name="Dionisio G."/>
        </authorList>
    </citation>
    <scope>NUCLEOTIDE SEQUENCE [LARGE SCALE GENOMIC DNA]</scope>
    <source>
        <strain evidence="1 2">VK10A</strain>
    </source>
</reference>
<gene>
    <name evidence="1" type="ORF">V7S43_010819</name>
</gene>
<dbReference type="AlphaFoldDB" id="A0ABD3FAL4"/>
<accession>A0ABD3FAL4</accession>
<keyword evidence="2" id="KW-1185">Reference proteome</keyword>
<organism evidence="1 2">
    <name type="scientific">Phytophthora oleae</name>
    <dbReference type="NCBI Taxonomy" id="2107226"/>
    <lineage>
        <taxon>Eukaryota</taxon>
        <taxon>Sar</taxon>
        <taxon>Stramenopiles</taxon>
        <taxon>Oomycota</taxon>
        <taxon>Peronosporomycetes</taxon>
        <taxon>Peronosporales</taxon>
        <taxon>Peronosporaceae</taxon>
        <taxon>Phytophthora</taxon>
    </lineage>
</organism>
<name>A0ABD3FAL4_9STRA</name>
<dbReference type="EMBL" id="JBIMZQ010000025">
    <property type="protein sequence ID" value="KAL3663930.1"/>
    <property type="molecule type" value="Genomic_DNA"/>
</dbReference>
<sequence>MNAIDCSNSCSSESPYTSVRCTTGTYASADSEDNFSQSPFVTIQEYTSGSNCALIDLTVQRTYLADGKCHVTTSLTSFRAKITRDGLVSIDIYTDSACTSDNDTLVVSAFQSDGFTCVEGEANTPDIVIYGEGETPVHLTSLAMYDTKQDCEARTSLSSLQIATLGDPDECEVSALRNCDEASAPYTSISCTSLEHFVTDVRDTFGDNSYVVVEKYLEGEGCDDTAKLSSISTYTADGKCHATGLDANFQANVTTEGAVKIVKVFGDRRDRWRRGYQNLLA</sequence>
<comment type="caution">
    <text evidence="1">The sequence shown here is derived from an EMBL/GenBank/DDBJ whole genome shotgun (WGS) entry which is preliminary data.</text>
</comment>